<protein>
    <submittedName>
        <fullName evidence="3">DUF3098 domain-containing protein</fullName>
    </submittedName>
</protein>
<dbReference type="InterPro" id="IPR021448">
    <property type="entry name" value="DUF3098"/>
</dbReference>
<proteinExistence type="predicted"/>
<dbReference type="Pfam" id="PF11297">
    <property type="entry name" value="DUF3098"/>
    <property type="match status" value="1"/>
</dbReference>
<evidence type="ECO:0000313" key="3">
    <source>
        <dbReference type="EMBL" id="KAB7732691.1"/>
    </source>
</evidence>
<keyword evidence="4" id="KW-1185">Reference proteome</keyword>
<feature type="region of interest" description="Disordered" evidence="1">
    <location>
        <begin position="1"/>
        <end position="26"/>
    </location>
</feature>
<evidence type="ECO:0000256" key="1">
    <source>
        <dbReference type="SAM" id="MobiDB-lite"/>
    </source>
</evidence>
<feature type="transmembrane region" description="Helical" evidence="2">
    <location>
        <begin position="84"/>
        <end position="109"/>
    </location>
</feature>
<feature type="transmembrane region" description="Helical" evidence="2">
    <location>
        <begin position="59"/>
        <end position="78"/>
    </location>
</feature>
<evidence type="ECO:0000256" key="2">
    <source>
        <dbReference type="SAM" id="Phobius"/>
    </source>
</evidence>
<gene>
    <name evidence="3" type="ORF">F5984_01705</name>
</gene>
<reference evidence="3 4" key="1">
    <citation type="submission" date="2019-10" db="EMBL/GenBank/DDBJ databases">
        <title>Rudanella paleaurantiibacter sp. nov., isolated from sludge.</title>
        <authorList>
            <person name="Xu S.Q."/>
        </authorList>
    </citation>
    <scope>NUCLEOTIDE SEQUENCE [LARGE SCALE GENOMIC DNA]</scope>
    <source>
        <strain evidence="3 4">HX-22-17</strain>
    </source>
</reference>
<evidence type="ECO:0000313" key="4">
    <source>
        <dbReference type="Proteomes" id="UP000488299"/>
    </source>
</evidence>
<dbReference type="AlphaFoldDB" id="A0A7J5U4P4"/>
<dbReference type="Proteomes" id="UP000488299">
    <property type="component" value="Unassembled WGS sequence"/>
</dbReference>
<accession>A0A7J5U4P4</accession>
<keyword evidence="2" id="KW-0472">Membrane</keyword>
<sequence length="114" mass="11875">MAKGKSLMTPVPSRTDKTAARPASAAASPVAEVAPAEERVVSATPKSTVSAMPFGAANYRLMAIGLAVILAGFFIMTLDKEEFGFGFLGLTLGPLVVLSGFIIEFFAILKNPKA</sequence>
<dbReference type="RefSeq" id="WP_152122208.1">
    <property type="nucleotide sequence ID" value="NZ_WELI01000001.1"/>
</dbReference>
<organism evidence="3 4">
    <name type="scientific">Rudanella paleaurantiibacter</name>
    <dbReference type="NCBI Taxonomy" id="2614655"/>
    <lineage>
        <taxon>Bacteria</taxon>
        <taxon>Pseudomonadati</taxon>
        <taxon>Bacteroidota</taxon>
        <taxon>Cytophagia</taxon>
        <taxon>Cytophagales</taxon>
        <taxon>Cytophagaceae</taxon>
        <taxon>Rudanella</taxon>
    </lineage>
</organism>
<name>A0A7J5U4P4_9BACT</name>
<comment type="caution">
    <text evidence="3">The sequence shown here is derived from an EMBL/GenBank/DDBJ whole genome shotgun (WGS) entry which is preliminary data.</text>
</comment>
<dbReference type="EMBL" id="WELI01000001">
    <property type="protein sequence ID" value="KAB7732691.1"/>
    <property type="molecule type" value="Genomic_DNA"/>
</dbReference>
<keyword evidence="2" id="KW-0812">Transmembrane</keyword>
<keyword evidence="2" id="KW-1133">Transmembrane helix</keyword>